<dbReference type="OrthoDB" id="5786239at2759"/>
<evidence type="ECO:0000313" key="3">
    <source>
        <dbReference type="Proteomes" id="UP000580250"/>
    </source>
</evidence>
<feature type="transmembrane region" description="Helical" evidence="1">
    <location>
        <begin position="33"/>
        <end position="55"/>
    </location>
</feature>
<evidence type="ECO:0000313" key="2">
    <source>
        <dbReference type="EMBL" id="CAD2163651.1"/>
    </source>
</evidence>
<keyword evidence="1" id="KW-1133">Transmembrane helix</keyword>
<name>A0A6V7UQC9_MELEN</name>
<accession>A0A6V7UQC9</accession>
<dbReference type="AlphaFoldDB" id="A0A6V7UQC9"/>
<proteinExistence type="predicted"/>
<keyword evidence="1" id="KW-0472">Membrane</keyword>
<reference evidence="2 3" key="1">
    <citation type="submission" date="2020-08" db="EMBL/GenBank/DDBJ databases">
        <authorList>
            <person name="Koutsovoulos G."/>
            <person name="Danchin GJ E."/>
        </authorList>
    </citation>
    <scope>NUCLEOTIDE SEQUENCE [LARGE SCALE GENOMIC DNA]</scope>
</reference>
<evidence type="ECO:0000256" key="1">
    <source>
        <dbReference type="SAM" id="Phobius"/>
    </source>
</evidence>
<organism evidence="2 3">
    <name type="scientific">Meloidogyne enterolobii</name>
    <name type="common">Root-knot nematode worm</name>
    <name type="synonym">Meloidogyne mayaguensis</name>
    <dbReference type="NCBI Taxonomy" id="390850"/>
    <lineage>
        <taxon>Eukaryota</taxon>
        <taxon>Metazoa</taxon>
        <taxon>Ecdysozoa</taxon>
        <taxon>Nematoda</taxon>
        <taxon>Chromadorea</taxon>
        <taxon>Rhabditida</taxon>
        <taxon>Tylenchina</taxon>
        <taxon>Tylenchomorpha</taxon>
        <taxon>Tylenchoidea</taxon>
        <taxon>Meloidogynidae</taxon>
        <taxon>Meloidogyninae</taxon>
        <taxon>Meloidogyne</taxon>
    </lineage>
</organism>
<gene>
    <name evidence="2" type="ORF">MENT_LOCUS16117</name>
</gene>
<dbReference type="Proteomes" id="UP000580250">
    <property type="component" value="Unassembled WGS sequence"/>
</dbReference>
<feature type="transmembrane region" description="Helical" evidence="1">
    <location>
        <begin position="67"/>
        <end position="87"/>
    </location>
</feature>
<protein>
    <submittedName>
        <fullName evidence="2">Uncharacterized protein</fullName>
    </submittedName>
</protein>
<feature type="transmembrane region" description="Helical" evidence="1">
    <location>
        <begin position="158"/>
        <end position="181"/>
    </location>
</feature>
<comment type="caution">
    <text evidence="2">The sequence shown here is derived from an EMBL/GenBank/DDBJ whole genome shotgun (WGS) entry which is preliminary data.</text>
</comment>
<keyword evidence="1" id="KW-0812">Transmembrane</keyword>
<feature type="transmembrane region" description="Helical" evidence="1">
    <location>
        <begin position="108"/>
        <end position="126"/>
    </location>
</feature>
<dbReference type="EMBL" id="CAJEWN010000099">
    <property type="protein sequence ID" value="CAD2163651.1"/>
    <property type="molecule type" value="Genomic_DNA"/>
</dbReference>
<sequence>MPSEKNIQIENFDPNAPEFFPSTCCEFLHVKSALYVASFIQLAFVFSLTLVYLILEQSQFINAVDVFRPGVGFVVIVNLAGIFCAVVNRCMFATRSFYFCPNYASSRTCLPLRFICLYLVFTMAFGSRIPLGNSLDAKSLVQSVLVNDQHWEYFLGPFWPYLLAIIFHMTACAMICFVAIYRRYRKFLTKKYAAISDTSTLRH</sequence>